<dbReference type="Pfam" id="PF00069">
    <property type="entry name" value="Pkinase"/>
    <property type="match status" value="1"/>
</dbReference>
<dbReference type="InterPro" id="IPR000719">
    <property type="entry name" value="Prot_kinase_dom"/>
</dbReference>
<evidence type="ECO:0000256" key="6">
    <source>
        <dbReference type="PIRSR" id="PIRSR630616-1"/>
    </source>
</evidence>
<comment type="caution">
    <text evidence="11">The sequence shown here is derived from an EMBL/GenBank/DDBJ whole genome shotgun (WGS) entry which is preliminary data.</text>
</comment>
<dbReference type="InterPro" id="IPR030616">
    <property type="entry name" value="Aur-like"/>
</dbReference>
<evidence type="ECO:0000313" key="12">
    <source>
        <dbReference type="Proteomes" id="UP000650467"/>
    </source>
</evidence>
<evidence type="ECO:0000256" key="4">
    <source>
        <dbReference type="ARBA" id="ARBA00022777"/>
    </source>
</evidence>
<feature type="region of interest" description="Disordered" evidence="9">
    <location>
        <begin position="1"/>
        <end position="42"/>
    </location>
</feature>
<dbReference type="GO" id="GO:0004674">
    <property type="term" value="F:protein serine/threonine kinase activity"/>
    <property type="evidence" value="ECO:0007669"/>
    <property type="project" value="UniProtKB-KW"/>
</dbReference>
<keyword evidence="4" id="KW-0418">Kinase</keyword>
<feature type="compositionally biased region" description="Low complexity" evidence="9">
    <location>
        <begin position="119"/>
        <end position="135"/>
    </location>
</feature>
<feature type="compositionally biased region" description="Pro residues" evidence="9">
    <location>
        <begin position="176"/>
        <end position="188"/>
    </location>
</feature>
<feature type="domain" description="Protein kinase" evidence="10">
    <location>
        <begin position="754"/>
        <end position="1023"/>
    </location>
</feature>
<feature type="region of interest" description="Disordered" evidence="9">
    <location>
        <begin position="552"/>
        <end position="575"/>
    </location>
</feature>
<feature type="region of interest" description="Disordered" evidence="9">
    <location>
        <begin position="501"/>
        <end position="521"/>
    </location>
</feature>
<keyword evidence="3 7" id="KW-0547">Nucleotide-binding</keyword>
<organism evidence="11 12">
    <name type="scientific">Chlamydomonas incerta</name>
    <dbReference type="NCBI Taxonomy" id="51695"/>
    <lineage>
        <taxon>Eukaryota</taxon>
        <taxon>Viridiplantae</taxon>
        <taxon>Chlorophyta</taxon>
        <taxon>core chlorophytes</taxon>
        <taxon>Chlorophyceae</taxon>
        <taxon>CS clade</taxon>
        <taxon>Chlamydomonadales</taxon>
        <taxon>Chlamydomonadaceae</taxon>
        <taxon>Chlamydomonas</taxon>
    </lineage>
</organism>
<evidence type="ECO:0000256" key="1">
    <source>
        <dbReference type="ARBA" id="ARBA00022527"/>
    </source>
</evidence>
<evidence type="ECO:0000256" key="3">
    <source>
        <dbReference type="ARBA" id="ARBA00022741"/>
    </source>
</evidence>
<protein>
    <recommendedName>
        <fullName evidence="10">Protein kinase domain-containing protein</fullName>
    </recommendedName>
</protein>
<name>A0A835WA83_CHLIN</name>
<feature type="compositionally biased region" description="Low complexity" evidence="9">
    <location>
        <begin position="233"/>
        <end position="242"/>
    </location>
</feature>
<dbReference type="EMBL" id="JAEHOC010000003">
    <property type="protein sequence ID" value="KAG2443640.1"/>
    <property type="molecule type" value="Genomic_DNA"/>
</dbReference>
<dbReference type="AlphaFoldDB" id="A0A835WA83"/>
<keyword evidence="1" id="KW-0723">Serine/threonine-protein kinase</keyword>
<accession>A0A835WA83</accession>
<dbReference type="InterPro" id="IPR008271">
    <property type="entry name" value="Ser/Thr_kinase_AS"/>
</dbReference>
<evidence type="ECO:0000256" key="5">
    <source>
        <dbReference type="ARBA" id="ARBA00022840"/>
    </source>
</evidence>
<keyword evidence="5 7" id="KW-0067">ATP-binding</keyword>
<feature type="binding site" evidence="7">
    <location>
        <position position="783"/>
    </location>
    <ligand>
        <name>ATP</name>
        <dbReference type="ChEBI" id="CHEBI:30616"/>
    </ligand>
</feature>
<keyword evidence="2" id="KW-0808">Transferase</keyword>
<dbReference type="SUPFAM" id="SSF56112">
    <property type="entry name" value="Protein kinase-like (PK-like)"/>
    <property type="match status" value="1"/>
</dbReference>
<keyword evidence="12" id="KW-1185">Reference proteome</keyword>
<dbReference type="Proteomes" id="UP000650467">
    <property type="component" value="Unassembled WGS sequence"/>
</dbReference>
<evidence type="ECO:0000256" key="8">
    <source>
        <dbReference type="PIRSR" id="PIRSR630616-3"/>
    </source>
</evidence>
<feature type="region of interest" description="Disordered" evidence="9">
    <location>
        <begin position="657"/>
        <end position="712"/>
    </location>
</feature>
<feature type="region of interest" description="Disordered" evidence="9">
    <location>
        <begin position="62"/>
        <end position="188"/>
    </location>
</feature>
<dbReference type="GO" id="GO:0005524">
    <property type="term" value="F:ATP binding"/>
    <property type="evidence" value="ECO:0007669"/>
    <property type="project" value="UniProtKB-KW"/>
</dbReference>
<feature type="compositionally biased region" description="Low complexity" evidence="9">
    <location>
        <begin position="678"/>
        <end position="712"/>
    </location>
</feature>
<evidence type="ECO:0000259" key="10">
    <source>
        <dbReference type="PROSITE" id="PS50011"/>
    </source>
</evidence>
<feature type="compositionally biased region" description="Low complexity" evidence="9">
    <location>
        <begin position="210"/>
        <end position="224"/>
    </location>
</feature>
<dbReference type="InterPro" id="IPR011009">
    <property type="entry name" value="Kinase-like_dom_sf"/>
</dbReference>
<dbReference type="OrthoDB" id="541276at2759"/>
<dbReference type="PANTHER" id="PTHR24350">
    <property type="entry name" value="SERINE/THREONINE-PROTEIN KINASE IAL-RELATED"/>
    <property type="match status" value="1"/>
</dbReference>
<evidence type="ECO:0000256" key="2">
    <source>
        <dbReference type="ARBA" id="ARBA00022679"/>
    </source>
</evidence>
<proteinExistence type="predicted"/>
<reference evidence="11" key="1">
    <citation type="journal article" date="2020" name="bioRxiv">
        <title>Comparative genomics of Chlamydomonas.</title>
        <authorList>
            <person name="Craig R.J."/>
            <person name="Hasan A.R."/>
            <person name="Ness R.W."/>
            <person name="Keightley P.D."/>
        </authorList>
    </citation>
    <scope>NUCLEOTIDE SEQUENCE</scope>
    <source>
        <strain evidence="11">SAG 7.73</strain>
    </source>
</reference>
<dbReference type="SMART" id="SM00220">
    <property type="entry name" value="S_TKc"/>
    <property type="match status" value="1"/>
</dbReference>
<gene>
    <name evidence="11" type="ORF">HXX76_001990</name>
</gene>
<dbReference type="Gene3D" id="1.10.510.10">
    <property type="entry name" value="Transferase(Phosphotransferase) domain 1"/>
    <property type="match status" value="1"/>
</dbReference>
<dbReference type="PROSITE" id="PS00108">
    <property type="entry name" value="PROTEIN_KINASE_ST"/>
    <property type="match status" value="1"/>
</dbReference>
<feature type="region of interest" description="Disordered" evidence="9">
    <location>
        <begin position="271"/>
        <end position="296"/>
    </location>
</feature>
<evidence type="ECO:0000313" key="11">
    <source>
        <dbReference type="EMBL" id="KAG2443640.1"/>
    </source>
</evidence>
<dbReference type="FunFam" id="1.10.510.10:FF:000813">
    <property type="entry name" value="Aurora-like kinase"/>
    <property type="match status" value="1"/>
</dbReference>
<feature type="region of interest" description="Disordered" evidence="9">
    <location>
        <begin position="210"/>
        <end position="242"/>
    </location>
</feature>
<sequence>MSDVKLEPSCPSGGGLPRHEVVAARSPGRPSQVESPERGFGPGFVAAGRADALSISTGEGDAAAGAVGYSSRQPTCSFEPEPCPSPPPRRSGGGISLRRWVSSGVVRPDASSPAPLAPPVVVGGQAAGPVQQRQQEGAAQVIQYRSQHQQHQHRNGAVVRADCRSARSGSSLPQPFLLPPAAGAPPPSAAAAALAAAGAGGSSAAQMMDGSHAAVRAHAPAPSADRSSCPAPTSKAAGAGGEATSATCYPSAAAAAAVGAAALAADGGGRRAVASAGPLPAGSQQQQRTYGAARKPRRLHIMSSAQCPDLLRPSPLPSPAATSSCVASPPLMTMLASPSADAASDAGPPSCTSVAPSSALTRMLSSPFLLGSAASTTIMAASAASVTAAPESAAAARGAAGGAAAGTKMAAAAVGGRVSLAALLASPAASPSPSPRVSDAATAASASRPSYTSATIAPVRTSYASTTLATAAATALATTVLEEPGASAAATDATADADAGSTLVHPFEPSGGAAGPDGWTPTEPVCAAGAAAAGRQLAGAASAAAAPPPVATLAAAGNGGGRRRREQPGGPHPFMHDLRQVEAIVFAAPPTAAAGSAAAAASAPAAAADTARGVQAWAALEAALEAAEDTAEDTAAASATAVATTVAAAVADPAVADPAATSGSTRVPPPDAQQPGDLSPLSPQLQQPQLQQPQLQQPQLQQPQLQQQAQPALPRRVLPDDGSLYVSEAAPAALRLNGQAAVSGQRGAWALADFEIGKCLHEGYASSVFRARCLLSGHAVVLKVYNLHEQTAFLRYQMLRELHIHARLRHPNIVPLYGSFRDDAALVLVQQYVRGGSLAQLRRALSGGRMSVFQVMHLVLFPLLNVLAYMHGHGIVHRDIKPANLLFSSDWQLKLCDFGVSICLHEERAVTRSGSADYMAPEVVVCPLKRGPEDNKDDAQLAYTSAVDVWSLGVLVYDMLVGFTPFPSRLSRLREQAGGGEPADQLHFPSSVGEPARAFVRACLRWHPEDRPTVRQLRQYEWVTKALEDAR</sequence>
<evidence type="ECO:0000256" key="7">
    <source>
        <dbReference type="PIRSR" id="PIRSR630616-2"/>
    </source>
</evidence>
<evidence type="ECO:0000256" key="9">
    <source>
        <dbReference type="SAM" id="MobiDB-lite"/>
    </source>
</evidence>
<feature type="cross-link" description="Glycyl lysine isopeptide (Lys-Gly) (interchain with G-Cter in SUMO2)" evidence="8">
    <location>
        <position position="881"/>
    </location>
</feature>
<dbReference type="PROSITE" id="PS50011">
    <property type="entry name" value="PROTEIN_KINASE_DOM"/>
    <property type="match status" value="1"/>
</dbReference>
<feature type="binding site" evidence="7">
    <location>
        <position position="897"/>
    </location>
    <ligand>
        <name>ATP</name>
        <dbReference type="ChEBI" id="CHEBI:30616"/>
    </ligand>
</feature>
<feature type="active site" description="Proton acceptor" evidence="6">
    <location>
        <position position="879"/>
    </location>
</feature>